<dbReference type="PROSITE" id="PS50943">
    <property type="entry name" value="HTH_CROC1"/>
    <property type="match status" value="1"/>
</dbReference>
<sequence>MEMAEVMRQRRAELGMSQTDLAEQAGVGVRQIRRYEAGEQEPGLTVGLAIAKALRITVSELTGERPQGINLTGEWWMSWQTSKDGEEVITAQEVRFAQEGDLIDVQTLTRGIEVEDGGYHWHGELRLWDNEILMGWYAANDGSVRSKGTMYFVLHPHGVSMTGRWVGLSYDGKIMTGWGAMGRTEEDARGLIEQLKGANA</sequence>
<dbReference type="Gene3D" id="1.10.260.40">
    <property type="entry name" value="lambda repressor-like DNA-binding domains"/>
    <property type="match status" value="1"/>
</dbReference>
<protein>
    <submittedName>
        <fullName evidence="2">DNA-binding transcriptional regulator, XRE-family HTH domain</fullName>
    </submittedName>
</protein>
<dbReference type="GO" id="GO:0003677">
    <property type="term" value="F:DNA binding"/>
    <property type="evidence" value="ECO:0007669"/>
    <property type="project" value="UniProtKB-KW"/>
</dbReference>
<dbReference type="SMART" id="SM00530">
    <property type="entry name" value="HTH_XRE"/>
    <property type="match status" value="1"/>
</dbReference>
<evidence type="ECO:0000313" key="2">
    <source>
        <dbReference type="EMBL" id="SDO81011.1"/>
    </source>
</evidence>
<dbReference type="AlphaFoldDB" id="A0A1H0MKW1"/>
<organism evidence="2 3">
    <name type="scientific">Lentzea jiangxiensis</name>
    <dbReference type="NCBI Taxonomy" id="641025"/>
    <lineage>
        <taxon>Bacteria</taxon>
        <taxon>Bacillati</taxon>
        <taxon>Actinomycetota</taxon>
        <taxon>Actinomycetes</taxon>
        <taxon>Pseudonocardiales</taxon>
        <taxon>Pseudonocardiaceae</taxon>
        <taxon>Lentzea</taxon>
    </lineage>
</organism>
<evidence type="ECO:0000259" key="1">
    <source>
        <dbReference type="PROSITE" id="PS50943"/>
    </source>
</evidence>
<keyword evidence="3" id="KW-1185">Reference proteome</keyword>
<dbReference type="STRING" id="641025.SAMN05421507_10430"/>
<gene>
    <name evidence="2" type="ORF">SAMN05421507_10430</name>
</gene>
<proteinExistence type="predicted"/>
<dbReference type="Pfam" id="PF01381">
    <property type="entry name" value="HTH_3"/>
    <property type="match status" value="1"/>
</dbReference>
<keyword evidence="2" id="KW-0238">DNA-binding</keyword>
<dbReference type="InterPro" id="IPR001387">
    <property type="entry name" value="Cro/C1-type_HTH"/>
</dbReference>
<dbReference type="InterPro" id="IPR010982">
    <property type="entry name" value="Lambda_DNA-bd_dom_sf"/>
</dbReference>
<dbReference type="CDD" id="cd00093">
    <property type="entry name" value="HTH_XRE"/>
    <property type="match status" value="1"/>
</dbReference>
<dbReference type="RefSeq" id="WP_218130275.1">
    <property type="nucleotide sequence ID" value="NZ_FNIX01000004.1"/>
</dbReference>
<feature type="domain" description="HTH cro/C1-type" evidence="1">
    <location>
        <begin position="7"/>
        <end position="61"/>
    </location>
</feature>
<evidence type="ECO:0000313" key="3">
    <source>
        <dbReference type="Proteomes" id="UP000199691"/>
    </source>
</evidence>
<reference evidence="3" key="1">
    <citation type="submission" date="2016-10" db="EMBL/GenBank/DDBJ databases">
        <authorList>
            <person name="Varghese N."/>
            <person name="Submissions S."/>
        </authorList>
    </citation>
    <scope>NUCLEOTIDE SEQUENCE [LARGE SCALE GENOMIC DNA]</scope>
    <source>
        <strain evidence="3">CGMCC 4.6609</strain>
    </source>
</reference>
<dbReference type="Proteomes" id="UP000199691">
    <property type="component" value="Unassembled WGS sequence"/>
</dbReference>
<dbReference type="SUPFAM" id="SSF47413">
    <property type="entry name" value="lambda repressor-like DNA-binding domains"/>
    <property type="match status" value="1"/>
</dbReference>
<dbReference type="EMBL" id="FNIX01000004">
    <property type="protein sequence ID" value="SDO81011.1"/>
    <property type="molecule type" value="Genomic_DNA"/>
</dbReference>
<name>A0A1H0MKW1_9PSEU</name>
<accession>A0A1H0MKW1</accession>